<evidence type="ECO:0000313" key="2">
    <source>
        <dbReference type="EMBL" id="CAH0417481.1"/>
    </source>
</evidence>
<keyword evidence="1" id="KW-0472">Membrane</keyword>
<comment type="caution">
    <text evidence="2">The sequence shown here is derived from an EMBL/GenBank/DDBJ whole genome shotgun (WGS) entry which is preliminary data.</text>
</comment>
<reference evidence="2 3" key="1">
    <citation type="submission" date="2021-11" db="EMBL/GenBank/DDBJ databases">
        <authorList>
            <person name="Depoorter E."/>
        </authorList>
    </citation>
    <scope>NUCLEOTIDE SEQUENCE [LARGE SCALE GENOMIC DNA]</scope>
    <source>
        <strain evidence="2 3">LMG 24289</strain>
    </source>
</reference>
<evidence type="ECO:0000256" key="1">
    <source>
        <dbReference type="SAM" id="Phobius"/>
    </source>
</evidence>
<evidence type="ECO:0008006" key="4">
    <source>
        <dbReference type="Google" id="ProtNLM"/>
    </source>
</evidence>
<organism evidence="2 3">
    <name type="scientific">Periweissella fabaria</name>
    <dbReference type="NCBI Taxonomy" id="546157"/>
    <lineage>
        <taxon>Bacteria</taxon>
        <taxon>Bacillati</taxon>
        <taxon>Bacillota</taxon>
        <taxon>Bacilli</taxon>
        <taxon>Lactobacillales</taxon>
        <taxon>Lactobacillaceae</taxon>
        <taxon>Periweissella</taxon>
    </lineage>
</organism>
<gene>
    <name evidence="2" type="ORF">WFA24289_01823</name>
</gene>
<dbReference type="EMBL" id="CAKKNS010000010">
    <property type="protein sequence ID" value="CAH0417481.1"/>
    <property type="molecule type" value="Genomic_DNA"/>
</dbReference>
<keyword evidence="3" id="KW-1185">Reference proteome</keyword>
<feature type="transmembrane region" description="Helical" evidence="1">
    <location>
        <begin position="49"/>
        <end position="68"/>
    </location>
</feature>
<keyword evidence="1" id="KW-0812">Transmembrane</keyword>
<keyword evidence="1" id="KW-1133">Transmembrane helix</keyword>
<name>A0ABM8Z9H0_9LACO</name>
<proteinExistence type="predicted"/>
<accession>A0ABM8Z9H0</accession>
<feature type="transmembrane region" description="Helical" evidence="1">
    <location>
        <begin position="12"/>
        <end position="37"/>
    </location>
</feature>
<dbReference type="Proteomes" id="UP000789707">
    <property type="component" value="Unassembled WGS sequence"/>
</dbReference>
<protein>
    <recommendedName>
        <fullName evidence="4">Phage abortive infection protein</fullName>
    </recommendedName>
</protein>
<sequence length="237" mass="28131">MRKLNKFKGFVQNIFFLIMYTIIWGVITFTCLMILPFFLNNISKYEGDWISFLGSLIGSIISVLGVYWQVNKQLKEQEYNQKILESKNMLITLNKVQTDINLEYQRIYNLLYQNNEFAEKYGDIVQGKKGIDMEELRTETLNLNKSILNNVFLTFLIKEYLDMDLYIKYENSFNKVKALQDDLKSFFNDDKNRNILVLEYGCSRTDYRACLKNSENVFNEFIVSTDKLIKTKYELIK</sequence>
<dbReference type="RefSeq" id="WP_230097503.1">
    <property type="nucleotide sequence ID" value="NZ_CAKKNS010000010.1"/>
</dbReference>
<evidence type="ECO:0000313" key="3">
    <source>
        <dbReference type="Proteomes" id="UP000789707"/>
    </source>
</evidence>